<proteinExistence type="predicted"/>
<reference evidence="1" key="1">
    <citation type="submission" date="2014-09" db="EMBL/GenBank/DDBJ databases">
        <authorList>
            <person name="Magalhaes I.L.F."/>
            <person name="Oliveira U."/>
            <person name="Santos F.R."/>
            <person name="Vidigal T.H.D.A."/>
            <person name="Brescovit A.D."/>
            <person name="Santos A.J."/>
        </authorList>
    </citation>
    <scope>NUCLEOTIDE SEQUENCE</scope>
    <source>
        <tissue evidence="1">Shoot tissue taken approximately 20 cm above the soil surface</tissue>
    </source>
</reference>
<name>A0A0A9CSJ5_ARUDO</name>
<accession>A0A0A9CSJ5</accession>
<sequence length="67" mass="7757">MGGCVMITGRCRFFCVYVHQCKHHQELCRSLVLLSCYLHELKVFCFVLSHLLPAFDSLMCESYAHAM</sequence>
<protein>
    <submittedName>
        <fullName evidence="1">Uncharacterized protein</fullName>
    </submittedName>
</protein>
<evidence type="ECO:0000313" key="1">
    <source>
        <dbReference type="EMBL" id="JAD74467.1"/>
    </source>
</evidence>
<dbReference type="AlphaFoldDB" id="A0A0A9CSJ5"/>
<dbReference type="EMBL" id="GBRH01223428">
    <property type="protein sequence ID" value="JAD74467.1"/>
    <property type="molecule type" value="Transcribed_RNA"/>
</dbReference>
<reference evidence="1" key="2">
    <citation type="journal article" date="2015" name="Data Brief">
        <title>Shoot transcriptome of the giant reed, Arundo donax.</title>
        <authorList>
            <person name="Barrero R.A."/>
            <person name="Guerrero F.D."/>
            <person name="Moolhuijzen P."/>
            <person name="Goolsby J.A."/>
            <person name="Tidwell J."/>
            <person name="Bellgard S.E."/>
            <person name="Bellgard M.I."/>
        </authorList>
    </citation>
    <scope>NUCLEOTIDE SEQUENCE</scope>
    <source>
        <tissue evidence="1">Shoot tissue taken approximately 20 cm above the soil surface</tissue>
    </source>
</reference>
<organism evidence="1">
    <name type="scientific">Arundo donax</name>
    <name type="common">Giant reed</name>
    <name type="synonym">Donax arundinaceus</name>
    <dbReference type="NCBI Taxonomy" id="35708"/>
    <lineage>
        <taxon>Eukaryota</taxon>
        <taxon>Viridiplantae</taxon>
        <taxon>Streptophyta</taxon>
        <taxon>Embryophyta</taxon>
        <taxon>Tracheophyta</taxon>
        <taxon>Spermatophyta</taxon>
        <taxon>Magnoliopsida</taxon>
        <taxon>Liliopsida</taxon>
        <taxon>Poales</taxon>
        <taxon>Poaceae</taxon>
        <taxon>PACMAD clade</taxon>
        <taxon>Arundinoideae</taxon>
        <taxon>Arundineae</taxon>
        <taxon>Arundo</taxon>
    </lineage>
</organism>